<accession>A0A061RVE5</accession>
<feature type="non-terminal residue" evidence="2">
    <location>
        <position position="95"/>
    </location>
</feature>
<feature type="compositionally biased region" description="Basic and acidic residues" evidence="1">
    <location>
        <begin position="29"/>
        <end position="38"/>
    </location>
</feature>
<evidence type="ECO:0000256" key="1">
    <source>
        <dbReference type="SAM" id="MobiDB-lite"/>
    </source>
</evidence>
<evidence type="ECO:0000313" key="2">
    <source>
        <dbReference type="EMBL" id="JAC74724.1"/>
    </source>
</evidence>
<feature type="compositionally biased region" description="Polar residues" evidence="1">
    <location>
        <begin position="1"/>
        <end position="15"/>
    </location>
</feature>
<name>A0A061RVE5_9CHLO</name>
<feature type="compositionally biased region" description="Basic and acidic residues" evidence="1">
    <location>
        <begin position="62"/>
        <end position="73"/>
    </location>
</feature>
<proteinExistence type="predicted"/>
<gene>
    <name evidence="2" type="ORF">TSPGSL018_25170</name>
</gene>
<dbReference type="AlphaFoldDB" id="A0A061RVE5"/>
<protein>
    <submittedName>
        <fullName evidence="2">Uncharacterized protein</fullName>
    </submittedName>
</protein>
<organism evidence="2">
    <name type="scientific">Tetraselmis sp. GSL018</name>
    <dbReference type="NCBI Taxonomy" id="582737"/>
    <lineage>
        <taxon>Eukaryota</taxon>
        <taxon>Viridiplantae</taxon>
        <taxon>Chlorophyta</taxon>
        <taxon>core chlorophytes</taxon>
        <taxon>Chlorodendrophyceae</taxon>
        <taxon>Chlorodendrales</taxon>
        <taxon>Chlorodendraceae</taxon>
        <taxon>Tetraselmis</taxon>
    </lineage>
</organism>
<reference evidence="2" key="1">
    <citation type="submission" date="2014-05" db="EMBL/GenBank/DDBJ databases">
        <title>The transcriptome of the halophilic microalga Tetraselmis sp. GSL018 isolated from the Great Salt Lake, Utah.</title>
        <authorList>
            <person name="Jinkerson R.E."/>
            <person name="D'Adamo S."/>
            <person name="Posewitz M.C."/>
        </authorList>
    </citation>
    <scope>NUCLEOTIDE SEQUENCE</scope>
    <source>
        <strain evidence="2">GSL018</strain>
    </source>
</reference>
<dbReference type="EMBL" id="GBEZ01011019">
    <property type="protein sequence ID" value="JAC74724.1"/>
    <property type="molecule type" value="Transcribed_RNA"/>
</dbReference>
<sequence length="95" mass="9878">MYGNVPSGTGSPTETGKSENPDMAPFKFEGSRVNDCRSIKSIQSSASSESSGAAKTAPKRRAPGDSTKKDESMSARSPPLDPTVAPSPRRGSDFG</sequence>
<feature type="region of interest" description="Disordered" evidence="1">
    <location>
        <begin position="1"/>
        <end position="95"/>
    </location>
</feature>
<feature type="compositionally biased region" description="Low complexity" evidence="1">
    <location>
        <begin position="39"/>
        <end position="56"/>
    </location>
</feature>